<protein>
    <submittedName>
        <fullName evidence="5">Regulatory LuxR family protein</fullName>
    </submittedName>
</protein>
<evidence type="ECO:0000256" key="1">
    <source>
        <dbReference type="ARBA" id="ARBA00023015"/>
    </source>
</evidence>
<dbReference type="Gene3D" id="1.10.10.10">
    <property type="entry name" value="Winged helix-like DNA-binding domain superfamily/Winged helix DNA-binding domain"/>
    <property type="match status" value="1"/>
</dbReference>
<keyword evidence="6" id="KW-1185">Reference proteome</keyword>
<comment type="caution">
    <text evidence="5">The sequence shown here is derived from an EMBL/GenBank/DDBJ whole genome shotgun (WGS) entry which is preliminary data.</text>
</comment>
<dbReference type="PRINTS" id="PR00038">
    <property type="entry name" value="HTHLUXR"/>
</dbReference>
<evidence type="ECO:0000259" key="4">
    <source>
        <dbReference type="PROSITE" id="PS50043"/>
    </source>
</evidence>
<dbReference type="InterPro" id="IPR000792">
    <property type="entry name" value="Tscrpt_reg_LuxR_C"/>
</dbReference>
<dbReference type="Pfam" id="PF00196">
    <property type="entry name" value="GerE"/>
    <property type="match status" value="1"/>
</dbReference>
<dbReference type="AlphaFoldDB" id="A0A542XF82"/>
<dbReference type="InterPro" id="IPR039420">
    <property type="entry name" value="WalR-like"/>
</dbReference>
<dbReference type="SMART" id="SM00421">
    <property type="entry name" value="HTH_LUXR"/>
    <property type="match status" value="1"/>
</dbReference>
<dbReference type="PANTHER" id="PTHR43214">
    <property type="entry name" value="TWO-COMPONENT RESPONSE REGULATOR"/>
    <property type="match status" value="1"/>
</dbReference>
<keyword evidence="2" id="KW-0238">DNA-binding</keyword>
<keyword evidence="3" id="KW-0804">Transcription</keyword>
<reference evidence="5 6" key="1">
    <citation type="submission" date="2019-06" db="EMBL/GenBank/DDBJ databases">
        <title>Sequencing the genomes of 1000 actinobacteria strains.</title>
        <authorList>
            <person name="Klenk H.-P."/>
        </authorList>
    </citation>
    <scope>NUCLEOTIDE SEQUENCE [LARGE SCALE GENOMIC DNA]</scope>
    <source>
        <strain evidence="5 6">DSM 24617</strain>
    </source>
</reference>
<proteinExistence type="predicted"/>
<dbReference type="GO" id="GO:0006355">
    <property type="term" value="P:regulation of DNA-templated transcription"/>
    <property type="evidence" value="ECO:0007669"/>
    <property type="project" value="InterPro"/>
</dbReference>
<accession>A0A542XF82</accession>
<dbReference type="GO" id="GO:0003677">
    <property type="term" value="F:DNA binding"/>
    <property type="evidence" value="ECO:0007669"/>
    <property type="project" value="UniProtKB-KW"/>
</dbReference>
<organism evidence="5 6">
    <name type="scientific">Barrientosiimonas humi</name>
    <dbReference type="NCBI Taxonomy" id="999931"/>
    <lineage>
        <taxon>Bacteria</taxon>
        <taxon>Bacillati</taxon>
        <taxon>Actinomycetota</taxon>
        <taxon>Actinomycetes</taxon>
        <taxon>Micrococcales</taxon>
        <taxon>Dermacoccaceae</taxon>
        <taxon>Barrientosiimonas</taxon>
    </lineage>
</organism>
<gene>
    <name evidence="5" type="ORF">FB554_2658</name>
</gene>
<dbReference type="RefSeq" id="WP_142006774.1">
    <property type="nucleotide sequence ID" value="NZ_CAJTBP010000001.1"/>
</dbReference>
<evidence type="ECO:0000256" key="2">
    <source>
        <dbReference type="ARBA" id="ARBA00023125"/>
    </source>
</evidence>
<dbReference type="SUPFAM" id="SSF46894">
    <property type="entry name" value="C-terminal effector domain of the bipartite response regulators"/>
    <property type="match status" value="1"/>
</dbReference>
<name>A0A542XF82_9MICO</name>
<dbReference type="PROSITE" id="PS50043">
    <property type="entry name" value="HTH_LUXR_2"/>
    <property type="match status" value="1"/>
</dbReference>
<evidence type="ECO:0000256" key="3">
    <source>
        <dbReference type="ARBA" id="ARBA00023163"/>
    </source>
</evidence>
<dbReference type="OrthoDB" id="3369460at2"/>
<dbReference type="Proteomes" id="UP000318336">
    <property type="component" value="Unassembled WGS sequence"/>
</dbReference>
<dbReference type="InterPro" id="IPR036388">
    <property type="entry name" value="WH-like_DNA-bd_sf"/>
</dbReference>
<dbReference type="PANTHER" id="PTHR43214:SF24">
    <property type="entry name" value="TRANSCRIPTIONAL REGULATORY PROTEIN NARL-RELATED"/>
    <property type="match status" value="1"/>
</dbReference>
<dbReference type="EMBL" id="VFOK01000001">
    <property type="protein sequence ID" value="TQL34484.1"/>
    <property type="molecule type" value="Genomic_DNA"/>
</dbReference>
<evidence type="ECO:0000313" key="6">
    <source>
        <dbReference type="Proteomes" id="UP000318336"/>
    </source>
</evidence>
<sequence length="350" mass="38469">MSATGQDRERAAMQAIGRGGLESLLDLLNQDVMTTVYVQMVQNPRFRPEQLDTHGASPEEVELCLRIFESRGLLHRVDDGSWVTNAPENALADHASRLEERARTLRAATPGLSRIYYDAMARSPRSLEAVGVELLESLEDVNAAMSELFAATRRQVVSMRTRSPRVLMIMNRTPERIAEPVFNSHGETLRLRVSFDSGLLEEPAMPAAVAARTQAGDEIRFANAIPFTATTSDNGVTVMDIDDPSGTSVGMRITHPGVSAAIKRVIDDTWVRGVRWTGRGTVTRADAEPLDDRDRDILALMLGGVADATIARQLGVSQRTVERRVRRLLELLGAATRFQAGAQAVKRGWI</sequence>
<feature type="domain" description="HTH luxR-type" evidence="4">
    <location>
        <begin position="283"/>
        <end position="348"/>
    </location>
</feature>
<evidence type="ECO:0000313" key="5">
    <source>
        <dbReference type="EMBL" id="TQL34484.1"/>
    </source>
</evidence>
<keyword evidence="1" id="KW-0805">Transcription regulation</keyword>
<dbReference type="InterPro" id="IPR016032">
    <property type="entry name" value="Sig_transdc_resp-reg_C-effctor"/>
</dbReference>